<dbReference type="STRING" id="1077972.ARGLB_029_00120"/>
<proteinExistence type="predicted"/>
<dbReference type="EMBL" id="BAEG01000029">
    <property type="protein sequence ID" value="GAB12936.1"/>
    <property type="molecule type" value="Genomic_DNA"/>
</dbReference>
<evidence type="ECO:0000313" key="2">
    <source>
        <dbReference type="Proteomes" id="UP000003828"/>
    </source>
</evidence>
<name>H0QJD5_ARTG1</name>
<protein>
    <submittedName>
        <fullName evidence="1">Uncharacterized protein</fullName>
    </submittedName>
</protein>
<organism evidence="1 2">
    <name type="scientific">Arthrobacter globiformis (strain ATCC 8010 / DSM 20124 / JCM 1332 / NBRC 12137 / NCIMB 8907 / NRRL B-2979 / 168)</name>
    <dbReference type="NCBI Taxonomy" id="1077972"/>
    <lineage>
        <taxon>Bacteria</taxon>
        <taxon>Bacillati</taxon>
        <taxon>Actinomycetota</taxon>
        <taxon>Actinomycetes</taxon>
        <taxon>Micrococcales</taxon>
        <taxon>Micrococcaceae</taxon>
        <taxon>Arthrobacter</taxon>
    </lineage>
</organism>
<accession>H0QJD5</accession>
<comment type="caution">
    <text evidence="1">The sequence shown here is derived from an EMBL/GenBank/DDBJ whole genome shotgun (WGS) entry which is preliminary data.</text>
</comment>
<dbReference type="AlphaFoldDB" id="H0QJD5"/>
<dbReference type="OrthoDB" id="4948183at2"/>
<sequence>MTVAAPAAECNPRYGGSAQVQVSVTDKSGAKVVDAIAPMTDSGEFTYVFTVPAKIAVGVATVTAMPYNIDWCDDTGRNNRAEGTAQYELVSCAMPQESLTITR</sequence>
<keyword evidence="2" id="KW-1185">Reference proteome</keyword>
<dbReference type="Proteomes" id="UP000003828">
    <property type="component" value="Unassembled WGS sequence"/>
</dbReference>
<evidence type="ECO:0000313" key="1">
    <source>
        <dbReference type="EMBL" id="GAB12936.1"/>
    </source>
</evidence>
<reference evidence="1 2" key="1">
    <citation type="submission" date="2011-12" db="EMBL/GenBank/DDBJ databases">
        <title>Whole genome shotgun sequence of Arthrobacter globiformis NBRC 12137.</title>
        <authorList>
            <person name="Miyazawa S."/>
            <person name="Hosoyama A."/>
            <person name="Tsuchikane K."/>
            <person name="Katsumata H."/>
            <person name="Yamazaki S."/>
            <person name="Fujita N."/>
        </authorList>
    </citation>
    <scope>NUCLEOTIDE SEQUENCE [LARGE SCALE GENOMIC DNA]</scope>
    <source>
        <strain evidence="1 2">NBRC 12137</strain>
    </source>
</reference>
<gene>
    <name evidence="1" type="ORF">ARGLB_029_00120</name>
</gene>